<dbReference type="InterPro" id="IPR011989">
    <property type="entry name" value="ARM-like"/>
</dbReference>
<evidence type="ECO:0000256" key="4">
    <source>
        <dbReference type="PROSITE-ProRule" id="PRU00259"/>
    </source>
</evidence>
<dbReference type="SMART" id="SM00185">
    <property type="entry name" value="ARM"/>
    <property type="match status" value="4"/>
</dbReference>
<dbReference type="PROSITE" id="PS50176">
    <property type="entry name" value="ARM_REPEAT"/>
    <property type="match status" value="1"/>
</dbReference>
<dbReference type="InterPro" id="IPR000225">
    <property type="entry name" value="Armadillo"/>
</dbReference>
<feature type="repeat" description="ARM" evidence="4">
    <location>
        <begin position="97"/>
        <end position="127"/>
    </location>
</feature>
<protein>
    <recommendedName>
        <fullName evidence="6">IBB domain-containing protein</fullName>
    </recommendedName>
</protein>
<evidence type="ECO:0000313" key="5">
    <source>
        <dbReference type="EMBL" id="CRZ09308.1"/>
    </source>
</evidence>
<evidence type="ECO:0000256" key="2">
    <source>
        <dbReference type="ARBA" id="ARBA00022448"/>
    </source>
</evidence>
<proteinExistence type="inferred from homology"/>
<accession>A0A0H5R599</accession>
<feature type="non-terminal residue" evidence="5">
    <location>
        <position position="1"/>
    </location>
</feature>
<organism evidence="5">
    <name type="scientific">Spongospora subterranea</name>
    <dbReference type="NCBI Taxonomy" id="70186"/>
    <lineage>
        <taxon>Eukaryota</taxon>
        <taxon>Sar</taxon>
        <taxon>Rhizaria</taxon>
        <taxon>Endomyxa</taxon>
        <taxon>Phytomyxea</taxon>
        <taxon>Plasmodiophorida</taxon>
        <taxon>Plasmodiophoridae</taxon>
        <taxon>Spongospora</taxon>
    </lineage>
</organism>
<sequence>QPIMITDHATNHRTSLKNVTFDSAGRDRSRRNRMSEDMRKDARALIVSAKRARPIPHEAGTEPCTLPMCVAALEHPQHRLSALKSLRHILQAEPTPSVIPALSKIIANDNEDPAISEEAVWCLNVLAHGYDAISVVEFAPILLHRLVSRLPGSTAAAWTIANLAADNPGTRRRLRELGAIDIILTVLQESQSVDMARIAAWSLCNLIRGHNHPDELKRITESRLPSALVALASETVNKGQIQILAELLWIFTYLTAGDSQHSVFLLELGLGPILYQTLCLPFNMDNERTVKDCYLAALRCIGNIVCGSDELNDALLEQKGFLSHLGRCLSDENPAIVKEAMWAISNISGGAPSHAVAVMEHNLLPKIVSLFRTGPFDVKKECGFALYNLARIEMFAERVWNCQVIDVFLGLMRTQDADCAELGLKFIKLALNHVPGNAVIQALRNNDGQAVLEDLRLIREDLQPEANEIIDQYLEPYEDEISEPIHRFEPTPDYPAWRTGGKQ</sequence>
<dbReference type="SUPFAM" id="SSF48371">
    <property type="entry name" value="ARM repeat"/>
    <property type="match status" value="1"/>
</dbReference>
<dbReference type="Gene3D" id="1.25.10.10">
    <property type="entry name" value="Leucine-rich Repeat Variant"/>
    <property type="match status" value="1"/>
</dbReference>
<dbReference type="Pfam" id="PF00514">
    <property type="entry name" value="Arm"/>
    <property type="match status" value="2"/>
</dbReference>
<dbReference type="PANTHER" id="PTHR23316">
    <property type="entry name" value="IMPORTIN ALPHA"/>
    <property type="match status" value="1"/>
</dbReference>
<evidence type="ECO:0000256" key="3">
    <source>
        <dbReference type="ARBA" id="ARBA00022927"/>
    </source>
</evidence>
<comment type="similarity">
    <text evidence="1">Belongs to the importin alpha family.</text>
</comment>
<reference evidence="5" key="1">
    <citation type="submission" date="2015-04" db="EMBL/GenBank/DDBJ databases">
        <title>The genome sequence of the plant pathogenic Rhizarian Plasmodiophora brassicae reveals insights in its biotrophic life cycle and the origin of chitin synthesis.</title>
        <authorList>
            <person name="Schwelm A."/>
            <person name="Fogelqvist J."/>
            <person name="Knaust A."/>
            <person name="Julke S."/>
            <person name="Lilja T."/>
            <person name="Dhandapani V."/>
            <person name="Bonilla-Rosso G."/>
            <person name="Karlsson M."/>
            <person name="Shevchenko A."/>
            <person name="Choi S.R."/>
            <person name="Kim H.G."/>
            <person name="Park J.Y."/>
            <person name="Lim Y.P."/>
            <person name="Ludwig-Muller J."/>
            <person name="Dixelius C."/>
        </authorList>
    </citation>
    <scope>NUCLEOTIDE SEQUENCE</scope>
    <source>
        <tissue evidence="5">Potato root galls</tissue>
    </source>
</reference>
<dbReference type="EMBL" id="HACM01008866">
    <property type="protein sequence ID" value="CRZ09308.1"/>
    <property type="molecule type" value="Transcribed_RNA"/>
</dbReference>
<evidence type="ECO:0008006" key="6">
    <source>
        <dbReference type="Google" id="ProtNLM"/>
    </source>
</evidence>
<dbReference type="GO" id="GO:0015031">
    <property type="term" value="P:protein transport"/>
    <property type="evidence" value="ECO:0007669"/>
    <property type="project" value="UniProtKB-KW"/>
</dbReference>
<keyword evidence="2" id="KW-0813">Transport</keyword>
<keyword evidence="3" id="KW-0653">Protein transport</keyword>
<dbReference type="InterPro" id="IPR016024">
    <property type="entry name" value="ARM-type_fold"/>
</dbReference>
<name>A0A0H5R599_9EUKA</name>
<evidence type="ECO:0000256" key="1">
    <source>
        <dbReference type="ARBA" id="ARBA00010394"/>
    </source>
</evidence>
<dbReference type="AlphaFoldDB" id="A0A0H5R599"/>